<evidence type="ECO:0000313" key="1">
    <source>
        <dbReference type="WBParaSite" id="maker-PairedContig_6037-snap-gene-1.11-mRNA-1"/>
    </source>
</evidence>
<organism evidence="1">
    <name type="scientific">Wuchereria bancrofti</name>
    <dbReference type="NCBI Taxonomy" id="6293"/>
    <lineage>
        <taxon>Eukaryota</taxon>
        <taxon>Metazoa</taxon>
        <taxon>Ecdysozoa</taxon>
        <taxon>Nematoda</taxon>
        <taxon>Chromadorea</taxon>
        <taxon>Rhabditida</taxon>
        <taxon>Spirurina</taxon>
        <taxon>Spiruromorpha</taxon>
        <taxon>Filarioidea</taxon>
        <taxon>Onchocercidae</taxon>
        <taxon>Wuchereria</taxon>
    </lineage>
</organism>
<proteinExistence type="predicted"/>
<protein>
    <submittedName>
        <fullName evidence="1">Uncharacterized protein</fullName>
    </submittedName>
</protein>
<sequence length="448" mass="52006">MRLTPDNDIKFGIEEVMCLKSGLLDIHLRPIIRTYCSSARDYHDYCPFITPNPDIHVKLSNKNDTDPKCFYNDRYQYLFNQYYVNSTHNDVCLLHFIDSSTINDVSINSSKNGSIFHSYPGNGFYPIDFSYTFLENNTCTYVEVEISTVTIGQSTHCFKRNFNTNYMPLKVFACSCSLRTDGNHCDRKLETEIANRAERFPNESLTKCIEYEAMGAEVQKNELVYVRHTSYCFIQVSPIIDMKSGLRLRIVGNGLTRQIAAESKRTFNHIAFSMYNFGIEMQFCKNYFTDEFFAAAACFCRTYDNSAPACNNDPKMVSMATRILVSEGANHYSRFVFRHVLNTAGNLWCFSSPFYAKIYFDRKTDKFYRNSKCVSEQIELLKIERTHRPKSFDNSIFCDSVSFLAIEFGCFDLNWDEEKELQMSQGINLLHPKIISSIFEQFDRIFLL</sequence>
<dbReference type="AlphaFoldDB" id="A0A1I8EYD6"/>
<name>A0A1I8EYD6_WUCBA</name>
<accession>A0A1I8EYD6</accession>
<reference evidence="1" key="1">
    <citation type="submission" date="2016-11" db="UniProtKB">
        <authorList>
            <consortium name="WormBaseParasite"/>
        </authorList>
    </citation>
    <scope>IDENTIFICATION</scope>
    <source>
        <strain evidence="1">pt0022</strain>
    </source>
</reference>
<dbReference type="WBParaSite" id="maker-PairedContig_6037-snap-gene-1.11-mRNA-1">
    <property type="protein sequence ID" value="maker-PairedContig_6037-snap-gene-1.11-mRNA-1"/>
    <property type="gene ID" value="maker-PairedContig_6037-snap-gene-1.11"/>
</dbReference>